<dbReference type="HOGENOM" id="CLU_136345_0_0_1"/>
<keyword evidence="3" id="KW-1185">Reference proteome</keyword>
<organism evidence="2 3">
    <name type="scientific">Phlebiopsis gigantea (strain 11061_1 CR5-6)</name>
    <name type="common">White-rot fungus</name>
    <name type="synonym">Peniophora gigantea</name>
    <dbReference type="NCBI Taxonomy" id="745531"/>
    <lineage>
        <taxon>Eukaryota</taxon>
        <taxon>Fungi</taxon>
        <taxon>Dikarya</taxon>
        <taxon>Basidiomycota</taxon>
        <taxon>Agaricomycotina</taxon>
        <taxon>Agaricomycetes</taxon>
        <taxon>Polyporales</taxon>
        <taxon>Phanerochaetaceae</taxon>
        <taxon>Phlebiopsis</taxon>
    </lineage>
</organism>
<evidence type="ECO:0000313" key="2">
    <source>
        <dbReference type="EMBL" id="KIP03514.1"/>
    </source>
</evidence>
<dbReference type="Proteomes" id="UP000053257">
    <property type="component" value="Unassembled WGS sequence"/>
</dbReference>
<proteinExistence type="predicted"/>
<protein>
    <submittedName>
        <fullName evidence="2">Uncharacterized protein</fullName>
    </submittedName>
</protein>
<dbReference type="EMBL" id="KN840612">
    <property type="protein sequence ID" value="KIP03514.1"/>
    <property type="molecule type" value="Genomic_DNA"/>
</dbReference>
<feature type="chain" id="PRO_5002180201" evidence="1">
    <location>
        <begin position="17"/>
        <end position="166"/>
    </location>
</feature>
<sequence>MFFPLVFASLAVAVLAAPATVERRVEPITILSPGSIQAPADGTELTAGDSFPLGIAVPEYSHCAPLYTTVEIYILADKPTTSSLNSTYQFSDYLYYFGSWVTTNIPGAFPPPNGALPPPASLTTPDMGSSYNGQELYLATIEVIGGCPPDGYTEYAIDSASIIYIE</sequence>
<keyword evidence="1" id="KW-0732">Signal</keyword>
<name>A0A0C3NFL7_PHLG1</name>
<gene>
    <name evidence="2" type="ORF">PHLGIDRAFT_130097</name>
</gene>
<dbReference type="OrthoDB" id="2769307at2759"/>
<feature type="signal peptide" evidence="1">
    <location>
        <begin position="1"/>
        <end position="16"/>
    </location>
</feature>
<dbReference type="AlphaFoldDB" id="A0A0C3NFL7"/>
<reference evidence="2 3" key="1">
    <citation type="journal article" date="2014" name="PLoS Genet.">
        <title>Analysis of the Phlebiopsis gigantea genome, transcriptome and secretome provides insight into its pioneer colonization strategies of wood.</title>
        <authorList>
            <person name="Hori C."/>
            <person name="Ishida T."/>
            <person name="Igarashi K."/>
            <person name="Samejima M."/>
            <person name="Suzuki H."/>
            <person name="Master E."/>
            <person name="Ferreira P."/>
            <person name="Ruiz-Duenas F.J."/>
            <person name="Held B."/>
            <person name="Canessa P."/>
            <person name="Larrondo L.F."/>
            <person name="Schmoll M."/>
            <person name="Druzhinina I.S."/>
            <person name="Kubicek C.P."/>
            <person name="Gaskell J.A."/>
            <person name="Kersten P."/>
            <person name="St John F."/>
            <person name="Glasner J."/>
            <person name="Sabat G."/>
            <person name="Splinter BonDurant S."/>
            <person name="Syed K."/>
            <person name="Yadav J."/>
            <person name="Mgbeahuruike A.C."/>
            <person name="Kovalchuk A."/>
            <person name="Asiegbu F.O."/>
            <person name="Lackner G."/>
            <person name="Hoffmeister D."/>
            <person name="Rencoret J."/>
            <person name="Gutierrez A."/>
            <person name="Sun H."/>
            <person name="Lindquist E."/>
            <person name="Barry K."/>
            <person name="Riley R."/>
            <person name="Grigoriev I.V."/>
            <person name="Henrissat B."/>
            <person name="Kues U."/>
            <person name="Berka R.M."/>
            <person name="Martinez A.T."/>
            <person name="Covert S.F."/>
            <person name="Blanchette R.A."/>
            <person name="Cullen D."/>
        </authorList>
    </citation>
    <scope>NUCLEOTIDE SEQUENCE [LARGE SCALE GENOMIC DNA]</scope>
    <source>
        <strain evidence="2 3">11061_1 CR5-6</strain>
    </source>
</reference>
<accession>A0A0C3NFL7</accession>
<evidence type="ECO:0000313" key="3">
    <source>
        <dbReference type="Proteomes" id="UP000053257"/>
    </source>
</evidence>
<evidence type="ECO:0000256" key="1">
    <source>
        <dbReference type="SAM" id="SignalP"/>
    </source>
</evidence>